<protein>
    <recommendedName>
        <fullName evidence="3">START domain-containing protein</fullName>
    </recommendedName>
</protein>
<proteinExistence type="predicted"/>
<evidence type="ECO:0000313" key="2">
    <source>
        <dbReference type="Proteomes" id="UP000187941"/>
    </source>
</evidence>
<evidence type="ECO:0000313" key="1">
    <source>
        <dbReference type="EMBL" id="AQG81382.1"/>
    </source>
</evidence>
<reference evidence="1 2" key="1">
    <citation type="submission" date="2016-01" db="EMBL/GenBank/DDBJ databases">
        <authorList>
            <person name="Oliw E.H."/>
        </authorList>
    </citation>
    <scope>NUCLEOTIDE SEQUENCE [LARGE SCALE GENOMIC DNA]</scope>
    <source>
        <strain evidence="1 2">DY10</strain>
    </source>
</reference>
<keyword evidence="2" id="KW-1185">Reference proteome</keyword>
<dbReference type="OrthoDB" id="935367at2"/>
<dbReference type="Proteomes" id="UP000187941">
    <property type="component" value="Chromosome"/>
</dbReference>
<dbReference type="AlphaFoldDB" id="A0A1P9X168"/>
<dbReference type="SUPFAM" id="SSF55961">
    <property type="entry name" value="Bet v1-like"/>
    <property type="match status" value="1"/>
</dbReference>
<dbReference type="RefSeq" id="WP_077132843.1">
    <property type="nucleotide sequence ID" value="NZ_CP014263.1"/>
</dbReference>
<dbReference type="KEGG" id="smon:AWR27_19890"/>
<evidence type="ECO:0008006" key="3">
    <source>
        <dbReference type="Google" id="ProtNLM"/>
    </source>
</evidence>
<accession>A0A1P9X168</accession>
<organism evidence="1 2">
    <name type="scientific">Spirosoma montaniterrae</name>
    <dbReference type="NCBI Taxonomy" id="1178516"/>
    <lineage>
        <taxon>Bacteria</taxon>
        <taxon>Pseudomonadati</taxon>
        <taxon>Bacteroidota</taxon>
        <taxon>Cytophagia</taxon>
        <taxon>Cytophagales</taxon>
        <taxon>Cytophagaceae</taxon>
        <taxon>Spirosoma</taxon>
    </lineage>
</organism>
<name>A0A1P9X168_9BACT</name>
<dbReference type="InterPro" id="IPR023393">
    <property type="entry name" value="START-like_dom_sf"/>
</dbReference>
<dbReference type="EMBL" id="CP014263">
    <property type="protein sequence ID" value="AQG81382.1"/>
    <property type="molecule type" value="Genomic_DNA"/>
</dbReference>
<sequence>MITLADWESQHEKWSETDLSLMTSDAGWRKRSQKNGITIWQQAFADDKNDLFRWRIPNVAAPYDSVHDVFANKMVDYHQYWTAEYTGGFLVKHLSENAQIIYQQFNPNIPFIAKRDLLYIQWSRRVDKNTLQTSFRSIVLDELPVPAGFERIDWWGGHLFEANTDGTSQLVLIDRENQGGLFPAFLMNAVMPGYLTHQFEHIIDFFNKGGPDAHEKLPDSTNTALSLKHVFTAH</sequence>
<dbReference type="Gene3D" id="3.30.530.20">
    <property type="match status" value="1"/>
</dbReference>
<gene>
    <name evidence="1" type="ORF">AWR27_19890</name>
</gene>
<dbReference type="STRING" id="1178516.AWR27_19890"/>